<accession>A0ABQ5V7S4</accession>
<reference evidence="10" key="2">
    <citation type="submission" date="2023-01" db="EMBL/GenBank/DDBJ databases">
        <title>Draft genome sequence of Algimonas ampicilliniresistens strain NBRC 108219.</title>
        <authorList>
            <person name="Sun Q."/>
            <person name="Mori K."/>
        </authorList>
    </citation>
    <scope>NUCLEOTIDE SEQUENCE</scope>
    <source>
        <strain evidence="10">NBRC 108219</strain>
    </source>
</reference>
<dbReference type="InterPro" id="IPR036640">
    <property type="entry name" value="ABC1_TM_sf"/>
</dbReference>
<organism evidence="10 11">
    <name type="scientific">Algimonas ampicilliniresistens</name>
    <dbReference type="NCBI Taxonomy" id="1298735"/>
    <lineage>
        <taxon>Bacteria</taxon>
        <taxon>Pseudomonadati</taxon>
        <taxon>Pseudomonadota</taxon>
        <taxon>Alphaproteobacteria</taxon>
        <taxon>Maricaulales</taxon>
        <taxon>Robiginitomaculaceae</taxon>
        <taxon>Algimonas</taxon>
    </lineage>
</organism>
<evidence type="ECO:0000256" key="5">
    <source>
        <dbReference type="ARBA" id="ARBA00022989"/>
    </source>
</evidence>
<dbReference type="PROSITE" id="PS50929">
    <property type="entry name" value="ABC_TM1F"/>
    <property type="match status" value="1"/>
</dbReference>
<comment type="subcellular location">
    <subcellularLocation>
        <location evidence="1">Cell membrane</location>
        <topology evidence="1">Multi-pass membrane protein</topology>
    </subcellularLocation>
</comment>
<dbReference type="Pfam" id="PF00005">
    <property type="entry name" value="ABC_tran"/>
    <property type="match status" value="1"/>
</dbReference>
<dbReference type="SUPFAM" id="SSF90123">
    <property type="entry name" value="ABC transporter transmembrane region"/>
    <property type="match status" value="1"/>
</dbReference>
<evidence type="ECO:0000256" key="6">
    <source>
        <dbReference type="ARBA" id="ARBA00023136"/>
    </source>
</evidence>
<feature type="domain" description="ABC transporter" evidence="8">
    <location>
        <begin position="376"/>
        <end position="612"/>
    </location>
</feature>
<dbReference type="InterPro" id="IPR003593">
    <property type="entry name" value="AAA+_ATPase"/>
</dbReference>
<comment type="caution">
    <text evidence="10">The sequence shown here is derived from an EMBL/GenBank/DDBJ whole genome shotgun (WGS) entry which is preliminary data.</text>
</comment>
<feature type="transmembrane region" description="Helical" evidence="7">
    <location>
        <begin position="103"/>
        <end position="124"/>
    </location>
</feature>
<feature type="transmembrane region" description="Helical" evidence="7">
    <location>
        <begin position="205"/>
        <end position="225"/>
    </location>
</feature>
<dbReference type="InterPro" id="IPR011527">
    <property type="entry name" value="ABC1_TM_dom"/>
</dbReference>
<name>A0ABQ5V7S4_9PROT</name>
<evidence type="ECO:0000256" key="1">
    <source>
        <dbReference type="ARBA" id="ARBA00004651"/>
    </source>
</evidence>
<evidence type="ECO:0000256" key="4">
    <source>
        <dbReference type="ARBA" id="ARBA00022840"/>
    </source>
</evidence>
<dbReference type="Gene3D" id="3.40.50.300">
    <property type="entry name" value="P-loop containing nucleotide triphosphate hydrolases"/>
    <property type="match status" value="1"/>
</dbReference>
<dbReference type="GO" id="GO:0005524">
    <property type="term" value="F:ATP binding"/>
    <property type="evidence" value="ECO:0007669"/>
    <property type="project" value="UniProtKB-KW"/>
</dbReference>
<keyword evidence="3" id="KW-0547">Nucleotide-binding</keyword>
<keyword evidence="5 7" id="KW-1133">Transmembrane helix</keyword>
<keyword evidence="11" id="KW-1185">Reference proteome</keyword>
<gene>
    <name evidence="10" type="ORF">GCM10007853_13770</name>
</gene>
<evidence type="ECO:0000259" key="9">
    <source>
        <dbReference type="PROSITE" id="PS50929"/>
    </source>
</evidence>
<evidence type="ECO:0000313" key="10">
    <source>
        <dbReference type="EMBL" id="GLQ23503.1"/>
    </source>
</evidence>
<sequence>MADRNDPIDPSRSAGAGYIAQVEQDKGKRERSRSLAPLAKMWPFVRRYPGRLLGFLIFLVLSSVFTLSLPGVLKAIIDCGFSDTVPGYCTRLPVDTSAGVDGYFKLVMGFALLFSVFGALRFYFITTLGQRVVADLRRAVFDRLTILSPQYFERVRTGEVLSRLTTDTTLVETVVTGSISFALRSIATIIGSVTLMFVVSWQLGLLVVAVGGVIVGIVIVVTPIIRRLSRDGQDRLAEASGRAGEAIGSIQTVQAYTRERLERDMFGAAIERTYAVQAKRIGVQSWLTAVLFAIGMAGIAGILWYGARQVMAGTMSGGDIGAFTVYAILSVSSLSSLTETWTNLLRAAGASERLIDILDESPTIIGEDQPNPAGRVAFENVNFAYPTRPDAPALHEVSFSVEPGETIALVGPSGAGKTTVFQLLLRFYDAQDGIVRVGGDNVRRLDPESLRAQIAIVQQGAPLFSGTAFDNIAYGRDGASREDVIAAAKSAYAHDFIDALPDGYETDIGERGATLSGGQKQRIAIARAILRDAPILLLDEATSALDSESERAVQLAFETLRQGRTTLVIAHRLATVLKADRIIVLDQGRVADTGTHTELVERGGLYARLAELQFNTLAS</sequence>
<protein>
    <submittedName>
        <fullName evidence="10">ABC transporter ATP-binding protein</fullName>
    </submittedName>
</protein>
<dbReference type="PANTHER" id="PTHR43394">
    <property type="entry name" value="ATP-DEPENDENT PERMEASE MDL1, MITOCHONDRIAL"/>
    <property type="match status" value="1"/>
</dbReference>
<dbReference type="CDD" id="cd03249">
    <property type="entry name" value="ABC_MTABC3_MDL1_MDL2"/>
    <property type="match status" value="1"/>
</dbReference>
<dbReference type="InterPro" id="IPR003439">
    <property type="entry name" value="ABC_transporter-like_ATP-bd"/>
</dbReference>
<evidence type="ECO:0000313" key="11">
    <source>
        <dbReference type="Proteomes" id="UP001161391"/>
    </source>
</evidence>
<proteinExistence type="predicted"/>
<dbReference type="PANTHER" id="PTHR43394:SF1">
    <property type="entry name" value="ATP-BINDING CASSETTE SUB-FAMILY B MEMBER 10, MITOCHONDRIAL"/>
    <property type="match status" value="1"/>
</dbReference>
<evidence type="ECO:0000256" key="2">
    <source>
        <dbReference type="ARBA" id="ARBA00022692"/>
    </source>
</evidence>
<dbReference type="InterPro" id="IPR027417">
    <property type="entry name" value="P-loop_NTPase"/>
</dbReference>
<dbReference type="Proteomes" id="UP001161391">
    <property type="component" value="Unassembled WGS sequence"/>
</dbReference>
<dbReference type="InterPro" id="IPR017871">
    <property type="entry name" value="ABC_transporter-like_CS"/>
</dbReference>
<dbReference type="SUPFAM" id="SSF52540">
    <property type="entry name" value="P-loop containing nucleoside triphosphate hydrolases"/>
    <property type="match status" value="1"/>
</dbReference>
<feature type="transmembrane region" description="Helical" evidence="7">
    <location>
        <begin position="181"/>
        <end position="199"/>
    </location>
</feature>
<dbReference type="RefSeq" id="WP_284389004.1">
    <property type="nucleotide sequence ID" value="NZ_BSNK01000001.1"/>
</dbReference>
<dbReference type="Pfam" id="PF00664">
    <property type="entry name" value="ABC_membrane"/>
    <property type="match status" value="1"/>
</dbReference>
<evidence type="ECO:0000256" key="3">
    <source>
        <dbReference type="ARBA" id="ARBA00022741"/>
    </source>
</evidence>
<keyword evidence="4 10" id="KW-0067">ATP-binding</keyword>
<dbReference type="CDD" id="cd18575">
    <property type="entry name" value="ABC_6TM_bac_exporter_ABCB8_10_like"/>
    <property type="match status" value="1"/>
</dbReference>
<feature type="domain" description="ABC transmembrane type-1" evidence="9">
    <location>
        <begin position="53"/>
        <end position="346"/>
    </location>
</feature>
<reference evidence="10" key="1">
    <citation type="journal article" date="2014" name="Int. J. Syst. Evol. Microbiol.">
        <title>Complete genome of a new Firmicutes species belonging to the dominant human colonic microbiota ('Ruminococcus bicirculans') reveals two chromosomes and a selective capacity to utilize plant glucans.</title>
        <authorList>
            <consortium name="NISC Comparative Sequencing Program"/>
            <person name="Wegmann U."/>
            <person name="Louis P."/>
            <person name="Goesmann A."/>
            <person name="Henrissat B."/>
            <person name="Duncan S.H."/>
            <person name="Flint H.J."/>
        </authorList>
    </citation>
    <scope>NUCLEOTIDE SEQUENCE</scope>
    <source>
        <strain evidence="10">NBRC 108219</strain>
    </source>
</reference>
<feature type="transmembrane region" description="Helical" evidence="7">
    <location>
        <begin position="52"/>
        <end position="73"/>
    </location>
</feature>
<feature type="transmembrane region" description="Helical" evidence="7">
    <location>
        <begin position="286"/>
        <end position="307"/>
    </location>
</feature>
<dbReference type="SMART" id="SM00382">
    <property type="entry name" value="AAA"/>
    <property type="match status" value="1"/>
</dbReference>
<dbReference type="Gene3D" id="1.20.1560.10">
    <property type="entry name" value="ABC transporter type 1, transmembrane domain"/>
    <property type="match status" value="1"/>
</dbReference>
<keyword evidence="2 7" id="KW-0812">Transmembrane</keyword>
<keyword evidence="6 7" id="KW-0472">Membrane</keyword>
<dbReference type="InterPro" id="IPR039421">
    <property type="entry name" value="Type_1_exporter"/>
</dbReference>
<dbReference type="PROSITE" id="PS50893">
    <property type="entry name" value="ABC_TRANSPORTER_2"/>
    <property type="match status" value="1"/>
</dbReference>
<dbReference type="PROSITE" id="PS00211">
    <property type="entry name" value="ABC_TRANSPORTER_1"/>
    <property type="match status" value="1"/>
</dbReference>
<evidence type="ECO:0000256" key="7">
    <source>
        <dbReference type="SAM" id="Phobius"/>
    </source>
</evidence>
<evidence type="ECO:0000259" key="8">
    <source>
        <dbReference type="PROSITE" id="PS50893"/>
    </source>
</evidence>
<dbReference type="EMBL" id="BSNK01000001">
    <property type="protein sequence ID" value="GLQ23503.1"/>
    <property type="molecule type" value="Genomic_DNA"/>
</dbReference>